<evidence type="ECO:0000259" key="4">
    <source>
        <dbReference type="PROSITE" id="PS50995"/>
    </source>
</evidence>
<evidence type="ECO:0000256" key="1">
    <source>
        <dbReference type="ARBA" id="ARBA00023015"/>
    </source>
</evidence>
<dbReference type="RefSeq" id="WP_231820157.1">
    <property type="nucleotide sequence ID" value="NZ_CP082781.1"/>
</dbReference>
<evidence type="ECO:0000313" key="6">
    <source>
        <dbReference type="Proteomes" id="UP001199642"/>
    </source>
</evidence>
<dbReference type="PANTHER" id="PTHR33164:SF57">
    <property type="entry name" value="MARR-FAMILY TRANSCRIPTIONAL REGULATOR"/>
    <property type="match status" value="1"/>
</dbReference>
<dbReference type="PANTHER" id="PTHR33164">
    <property type="entry name" value="TRANSCRIPTIONAL REGULATOR, MARR FAMILY"/>
    <property type="match status" value="1"/>
</dbReference>
<dbReference type="SMART" id="SM00347">
    <property type="entry name" value="HTH_MARR"/>
    <property type="match status" value="1"/>
</dbReference>
<dbReference type="Gene3D" id="1.10.10.10">
    <property type="entry name" value="Winged helix-like DNA-binding domain superfamily/Winged helix DNA-binding domain"/>
    <property type="match status" value="1"/>
</dbReference>
<gene>
    <name evidence="5" type="ORF">K8F61_17990</name>
</gene>
<evidence type="ECO:0000256" key="2">
    <source>
        <dbReference type="ARBA" id="ARBA00023125"/>
    </source>
</evidence>
<dbReference type="InterPro" id="IPR036390">
    <property type="entry name" value="WH_DNA-bd_sf"/>
</dbReference>
<dbReference type="InterPro" id="IPR000835">
    <property type="entry name" value="HTH_MarR-typ"/>
</dbReference>
<dbReference type="SUPFAM" id="SSF46785">
    <property type="entry name" value="Winged helix' DNA-binding domain"/>
    <property type="match status" value="1"/>
</dbReference>
<dbReference type="InterPro" id="IPR023187">
    <property type="entry name" value="Tscrpt_reg_MarR-type_CS"/>
</dbReference>
<feature type="domain" description="HTH marR-type" evidence="4">
    <location>
        <begin position="9"/>
        <end position="147"/>
    </location>
</feature>
<dbReference type="PROSITE" id="PS01117">
    <property type="entry name" value="HTH_MARR_1"/>
    <property type="match status" value="1"/>
</dbReference>
<reference evidence="5 6" key="1">
    <citation type="submission" date="2023-01" db="EMBL/GenBank/DDBJ databases">
        <title>Characterization of estradiol degrading bacteria Microbacterium sp. MZT7 and reveal degrading genes through genome analysis.</title>
        <authorList>
            <person name="Hao P."/>
            <person name="Gao Y."/>
        </authorList>
    </citation>
    <scope>NUCLEOTIDE SEQUENCE [LARGE SCALE GENOMIC DNA]</scope>
    <source>
        <strain evidence="5 6">MZT7</strain>
    </source>
</reference>
<sequence length="154" mass="17257">MSDPAADERTEALHALEAEFGELFSRVRRLYLAGAERVAPGLSPGAYKMFSLIARRGEMTASELAERTLSDKSLVSRMVRELEGQGLIRRIPDPRDKRSSLLSATPEGLDRLTAARRHDDERLVRALEDWELADIRQLTRLLRALSQGDVPSTD</sequence>
<protein>
    <submittedName>
        <fullName evidence="5">MarR family transcriptional regulator</fullName>
    </submittedName>
</protein>
<dbReference type="Pfam" id="PF01047">
    <property type="entry name" value="MarR"/>
    <property type="match status" value="1"/>
</dbReference>
<organism evidence="5 6">
    <name type="scientific">Microbacterium resistens</name>
    <dbReference type="NCBI Taxonomy" id="156977"/>
    <lineage>
        <taxon>Bacteria</taxon>
        <taxon>Bacillati</taxon>
        <taxon>Actinomycetota</taxon>
        <taxon>Actinomycetes</taxon>
        <taxon>Micrococcales</taxon>
        <taxon>Microbacteriaceae</taxon>
        <taxon>Microbacterium</taxon>
    </lineage>
</organism>
<name>A0ABY3RQV0_9MICO</name>
<evidence type="ECO:0000256" key="3">
    <source>
        <dbReference type="ARBA" id="ARBA00023163"/>
    </source>
</evidence>
<dbReference type="Proteomes" id="UP001199642">
    <property type="component" value="Chromosome"/>
</dbReference>
<evidence type="ECO:0000313" key="5">
    <source>
        <dbReference type="EMBL" id="UGS26488.1"/>
    </source>
</evidence>
<keyword evidence="6" id="KW-1185">Reference proteome</keyword>
<dbReference type="InterPro" id="IPR039422">
    <property type="entry name" value="MarR/SlyA-like"/>
</dbReference>
<dbReference type="InterPro" id="IPR036388">
    <property type="entry name" value="WH-like_DNA-bd_sf"/>
</dbReference>
<dbReference type="PROSITE" id="PS50995">
    <property type="entry name" value="HTH_MARR_2"/>
    <property type="match status" value="1"/>
</dbReference>
<proteinExistence type="predicted"/>
<accession>A0ABY3RQV0</accession>
<keyword evidence="1" id="KW-0805">Transcription regulation</keyword>
<dbReference type="EMBL" id="CP082781">
    <property type="protein sequence ID" value="UGS26488.1"/>
    <property type="molecule type" value="Genomic_DNA"/>
</dbReference>
<keyword evidence="2" id="KW-0238">DNA-binding</keyword>
<keyword evidence="3" id="KW-0804">Transcription</keyword>